<organism evidence="3 4">
    <name type="scientific">Actinomyces massiliensis F0489</name>
    <dbReference type="NCBI Taxonomy" id="1125718"/>
    <lineage>
        <taxon>Bacteria</taxon>
        <taxon>Bacillati</taxon>
        <taxon>Actinomycetota</taxon>
        <taxon>Actinomycetes</taxon>
        <taxon>Actinomycetales</taxon>
        <taxon>Actinomycetaceae</taxon>
        <taxon>Actinomyces</taxon>
    </lineage>
</organism>
<dbReference type="InterPro" id="IPR000073">
    <property type="entry name" value="AB_hydrolase_1"/>
</dbReference>
<keyword evidence="1" id="KW-1133">Transmembrane helix</keyword>
<dbReference type="PANTHER" id="PTHR43798">
    <property type="entry name" value="MONOACYLGLYCEROL LIPASE"/>
    <property type="match status" value="1"/>
</dbReference>
<accession>J0XEQ8</accession>
<reference evidence="3 4" key="1">
    <citation type="submission" date="2012-05" db="EMBL/GenBank/DDBJ databases">
        <authorList>
            <person name="Harkins D.M."/>
            <person name="Madupu R."/>
            <person name="Durkin A.S."/>
            <person name="Torralba M."/>
            <person name="Methe B."/>
            <person name="Sutton G.G."/>
            <person name="Nelson K.E."/>
        </authorList>
    </citation>
    <scope>NUCLEOTIDE SEQUENCE [LARGE SCALE GENOMIC DNA]</scope>
    <source>
        <strain evidence="3 4">F0489</strain>
    </source>
</reference>
<dbReference type="InterPro" id="IPR050266">
    <property type="entry name" value="AB_hydrolase_sf"/>
</dbReference>
<dbReference type="Proteomes" id="UP000002941">
    <property type="component" value="Unassembled WGS sequence"/>
</dbReference>
<dbReference type="EMBL" id="AKFT01000027">
    <property type="protein sequence ID" value="EJF47201.1"/>
    <property type="molecule type" value="Genomic_DNA"/>
</dbReference>
<dbReference type="OrthoDB" id="7958481at2"/>
<keyword evidence="1" id="KW-0812">Transmembrane</keyword>
<dbReference type="PATRIC" id="fig|1125718.3.peg.406"/>
<keyword evidence="4" id="KW-1185">Reference proteome</keyword>
<dbReference type="GO" id="GO:0016020">
    <property type="term" value="C:membrane"/>
    <property type="evidence" value="ECO:0007669"/>
    <property type="project" value="TreeGrafter"/>
</dbReference>
<feature type="domain" description="AB hydrolase-1" evidence="2">
    <location>
        <begin position="108"/>
        <end position="211"/>
    </location>
</feature>
<protein>
    <submittedName>
        <fullName evidence="3">Alpha/beta hydrolase family protein</fullName>
    </submittedName>
</protein>
<dbReference type="Gene3D" id="3.40.50.1820">
    <property type="entry name" value="alpha/beta hydrolase"/>
    <property type="match status" value="1"/>
</dbReference>
<dbReference type="SUPFAM" id="SSF53474">
    <property type="entry name" value="alpha/beta-Hydrolases"/>
    <property type="match status" value="1"/>
</dbReference>
<evidence type="ECO:0000259" key="2">
    <source>
        <dbReference type="Pfam" id="PF00561"/>
    </source>
</evidence>
<feature type="transmembrane region" description="Helical" evidence="1">
    <location>
        <begin position="29"/>
        <end position="49"/>
    </location>
</feature>
<dbReference type="PRINTS" id="PR00111">
    <property type="entry name" value="ABHYDROLASE"/>
</dbReference>
<dbReference type="Pfam" id="PF00561">
    <property type="entry name" value="Abhydrolase_1"/>
    <property type="match status" value="1"/>
</dbReference>
<keyword evidence="1" id="KW-0472">Membrane</keyword>
<dbReference type="PANTHER" id="PTHR43798:SF33">
    <property type="entry name" value="HYDROLASE, PUTATIVE (AFU_ORTHOLOGUE AFUA_2G14860)-RELATED"/>
    <property type="match status" value="1"/>
</dbReference>
<dbReference type="GO" id="GO:0046464">
    <property type="term" value="P:acylglycerol catabolic process"/>
    <property type="evidence" value="ECO:0007669"/>
    <property type="project" value="TreeGrafter"/>
</dbReference>
<evidence type="ECO:0000313" key="3">
    <source>
        <dbReference type="EMBL" id="EJF47201.1"/>
    </source>
</evidence>
<dbReference type="InterPro" id="IPR029058">
    <property type="entry name" value="AB_hydrolase_fold"/>
</dbReference>
<dbReference type="AlphaFoldDB" id="J0XEQ8"/>
<gene>
    <name evidence="3" type="ORF">HMPREF1318_2828</name>
</gene>
<evidence type="ECO:0000313" key="4">
    <source>
        <dbReference type="Proteomes" id="UP000002941"/>
    </source>
</evidence>
<keyword evidence="3" id="KW-0378">Hydrolase</keyword>
<dbReference type="GO" id="GO:0047372">
    <property type="term" value="F:monoacylglycerol lipase activity"/>
    <property type="evidence" value="ECO:0007669"/>
    <property type="project" value="TreeGrafter"/>
</dbReference>
<proteinExistence type="predicted"/>
<dbReference type="eggNOG" id="COG0596">
    <property type="taxonomic scope" value="Bacteria"/>
</dbReference>
<name>J0XEQ8_9ACTO</name>
<comment type="caution">
    <text evidence="3">The sequence shown here is derived from an EMBL/GenBank/DDBJ whole genome shotgun (WGS) entry which is preliminary data.</text>
</comment>
<evidence type="ECO:0000256" key="1">
    <source>
        <dbReference type="SAM" id="Phobius"/>
    </source>
</evidence>
<sequence length="349" mass="37324">MSVLQKDSAAVGSVRGRVLRRPHPRIRRVMTALVVVLALVGVVGLYRTFAGPAGVGHFRSAQDRQEYLGYYQQVMETMPAPSQVEDVITSYGTVRVYTWESGAGRDSPPVVLLPGRASGAPMWAVNIPLLIQSRRVIAFDALGDAGMSVQSAPLTSADDQAAWVDEVLADVAPDGVHLVGHSFGGATAALYARIHPERVRSLTLLEAVFVFAYPPADIMGWTVVSSIPALPEGWRNKALERIGGEKLSGTDPMELMIKAGAEKFDASLPTPSPLTDEQAEALTMPVYVAIAGRNSVAGGSKAVERAQKILPQASIQVWDNATHSLPMQEAESLTPVLEQFWAQGDTGSS</sequence>